<evidence type="ECO:0000313" key="2">
    <source>
        <dbReference type="Proteomes" id="UP000034448"/>
    </source>
</evidence>
<dbReference type="AlphaFoldDB" id="A0A0G0F8K6"/>
<reference evidence="1 2" key="1">
    <citation type="journal article" date="2015" name="Nature">
        <title>rRNA introns, odd ribosomes, and small enigmatic genomes across a large radiation of phyla.</title>
        <authorList>
            <person name="Brown C.T."/>
            <person name="Hug L.A."/>
            <person name="Thomas B.C."/>
            <person name="Sharon I."/>
            <person name="Castelle C.J."/>
            <person name="Singh A."/>
            <person name="Wilkins M.J."/>
            <person name="Williams K.H."/>
            <person name="Banfield J.F."/>
        </authorList>
    </citation>
    <scope>NUCLEOTIDE SEQUENCE [LARGE SCALE GENOMIC DNA]</scope>
</reference>
<comment type="caution">
    <text evidence="1">The sequence shown here is derived from an EMBL/GenBank/DDBJ whole genome shotgun (WGS) entry which is preliminary data.</text>
</comment>
<proteinExistence type="predicted"/>
<protein>
    <submittedName>
        <fullName evidence="1">Uncharacterized protein</fullName>
    </submittedName>
</protein>
<name>A0A0G0F8K6_9BACT</name>
<organism evidence="1 2">
    <name type="scientific">Candidatus Daviesbacteria bacterium GW2011_GWA1_36_8</name>
    <dbReference type="NCBI Taxonomy" id="1618417"/>
    <lineage>
        <taxon>Bacteria</taxon>
        <taxon>Candidatus Daviesiibacteriota</taxon>
    </lineage>
</organism>
<dbReference type="EMBL" id="LBSJ01000037">
    <property type="protein sequence ID" value="KKQ14262.1"/>
    <property type="molecule type" value="Genomic_DNA"/>
</dbReference>
<evidence type="ECO:0000313" key="1">
    <source>
        <dbReference type="EMBL" id="KKQ14262.1"/>
    </source>
</evidence>
<dbReference type="InterPro" id="IPR036926">
    <property type="entry name" value="Thymidate_synth/dCMP_Mease_sf"/>
</dbReference>
<dbReference type="SUPFAM" id="SSF55831">
    <property type="entry name" value="Thymidylate synthase/dCMP hydroxymethylase"/>
    <property type="match status" value="1"/>
</dbReference>
<sequence>MNTGFLFEGKSADAVLKKAWDSIKKNGSEYKSQRGLSRSIKAATFIITEPQDDRKSYPYWSKSEDDWYQDNFVKKESNKPPEYLKHKQDIYAYKYAWRSRYYDSGWGYLKGVISLLQYLKLKRVNFSKKSDLIDLIKQTYKLYHPEIILAVLSWKGEKLINFYLKNPEILDLELKSQREDTLLSIVEELRYSPTSRRAIIPSFIYQNIDHSGSAGAVPVYQNYQLYINFDKKGNPTGFTSYHLHRAIDAYGGAQLDINHDREWGMIASQRLRLPLQKIVIYANDVWANSDKDQKHLSQKTDIKSWLFAVTDAYDPETLDIDARISSDNFQKKLEHTLKKFK</sequence>
<dbReference type="Proteomes" id="UP000034448">
    <property type="component" value="Unassembled WGS sequence"/>
</dbReference>
<accession>A0A0G0F8K6</accession>
<gene>
    <name evidence="1" type="ORF">US28_C0037G0003</name>
</gene>